<dbReference type="SMART" id="SM00382">
    <property type="entry name" value="AAA"/>
    <property type="match status" value="1"/>
</dbReference>
<gene>
    <name evidence="5" type="ORF">SAMN04488112_10192</name>
</gene>
<name>A0A1G6HN03_9BACL</name>
<dbReference type="SUPFAM" id="SSF52540">
    <property type="entry name" value="P-loop containing nucleoside triphosphate hydrolases"/>
    <property type="match status" value="1"/>
</dbReference>
<dbReference type="OrthoDB" id="9808272at2"/>
<evidence type="ECO:0000313" key="5">
    <source>
        <dbReference type="EMBL" id="SDB95508.1"/>
    </source>
</evidence>
<sequence length="360" mass="40118">MDTASYVNRLLEEALDTRASDVHLEPRAEVLQIRQRVDGFLVPVGSVSKEEMYPLISRLKVMGNLDIGEKRLPQDGALTVTHRGERVDVRVSSMPTLYGEKLVLRLLRNRPEQMSLAELGMEEEEQKRLTEIIRRPGGLILVTGPTGAGKTTSLYAILQELNREEVNVVTLEDPVEFQLAGVNQIQVNNKAGLTFSRGLRAVLRQDPNIIMVGEIRDAETADIAIRAALTGHLVLSTLHTVDACSSITRLLDMGIEPYRIASALTGVVAQRLVRLICQGCKGKGCDDCRQMGFKNRTGVFEILSVKEDFHPLIVDRAPLSRLRQNFRKAGMRSLSDAMLEKVMTGETTISEYHRVVDVYE</sequence>
<dbReference type="GO" id="GO:0016887">
    <property type="term" value="F:ATP hydrolysis activity"/>
    <property type="evidence" value="ECO:0007669"/>
    <property type="project" value="TreeGrafter"/>
</dbReference>
<comment type="similarity">
    <text evidence="1">Belongs to the GSP E family.</text>
</comment>
<dbReference type="Gene3D" id="3.30.450.90">
    <property type="match status" value="1"/>
</dbReference>
<dbReference type="PANTHER" id="PTHR30258:SF2">
    <property type="entry name" value="COMG OPERON PROTEIN 1"/>
    <property type="match status" value="1"/>
</dbReference>
<evidence type="ECO:0000256" key="1">
    <source>
        <dbReference type="ARBA" id="ARBA00006611"/>
    </source>
</evidence>
<reference evidence="5 6" key="1">
    <citation type="submission" date="2016-10" db="EMBL/GenBank/DDBJ databases">
        <authorList>
            <person name="de Groot N.N."/>
        </authorList>
    </citation>
    <scope>NUCLEOTIDE SEQUENCE [LARGE SCALE GENOMIC DNA]</scope>
    <source>
        <strain evidence="5 6">DSM 45514</strain>
    </source>
</reference>
<dbReference type="InterPro" id="IPR001482">
    <property type="entry name" value="T2SS/T4SS_dom"/>
</dbReference>
<evidence type="ECO:0000259" key="4">
    <source>
        <dbReference type="SMART" id="SM00382"/>
    </source>
</evidence>
<dbReference type="PANTHER" id="PTHR30258">
    <property type="entry name" value="TYPE II SECRETION SYSTEM PROTEIN GSPE-RELATED"/>
    <property type="match status" value="1"/>
</dbReference>
<dbReference type="GO" id="GO:0005524">
    <property type="term" value="F:ATP binding"/>
    <property type="evidence" value="ECO:0007669"/>
    <property type="project" value="UniProtKB-KW"/>
</dbReference>
<dbReference type="EMBL" id="FMZA01000001">
    <property type="protein sequence ID" value="SDB95508.1"/>
    <property type="molecule type" value="Genomic_DNA"/>
</dbReference>
<dbReference type="CDD" id="cd01129">
    <property type="entry name" value="PulE-GspE-like"/>
    <property type="match status" value="1"/>
</dbReference>
<dbReference type="STRING" id="1236220.SAMN04488112_10192"/>
<keyword evidence="2" id="KW-0547">Nucleotide-binding</keyword>
<accession>A0A1G6HN03</accession>
<dbReference type="Pfam" id="PF00437">
    <property type="entry name" value="T2SSE"/>
    <property type="match status" value="1"/>
</dbReference>
<evidence type="ECO:0000313" key="6">
    <source>
        <dbReference type="Proteomes" id="UP000199387"/>
    </source>
</evidence>
<dbReference type="AlphaFoldDB" id="A0A1G6HN03"/>
<protein>
    <submittedName>
        <fullName evidence="5">General secretion pathway protein E</fullName>
    </submittedName>
</protein>
<dbReference type="Proteomes" id="UP000199387">
    <property type="component" value="Unassembled WGS sequence"/>
</dbReference>
<dbReference type="GO" id="GO:0005886">
    <property type="term" value="C:plasma membrane"/>
    <property type="evidence" value="ECO:0007669"/>
    <property type="project" value="TreeGrafter"/>
</dbReference>
<dbReference type="InterPro" id="IPR027417">
    <property type="entry name" value="P-loop_NTPase"/>
</dbReference>
<keyword evidence="3" id="KW-0067">ATP-binding</keyword>
<keyword evidence="6" id="KW-1185">Reference proteome</keyword>
<dbReference type="Gene3D" id="3.40.50.300">
    <property type="entry name" value="P-loop containing nucleotide triphosphate hydrolases"/>
    <property type="match status" value="1"/>
</dbReference>
<proteinExistence type="inferred from homology"/>
<evidence type="ECO:0000256" key="2">
    <source>
        <dbReference type="ARBA" id="ARBA00022741"/>
    </source>
</evidence>
<feature type="domain" description="AAA+ ATPase" evidence="4">
    <location>
        <begin position="136"/>
        <end position="259"/>
    </location>
</feature>
<organism evidence="5 6">
    <name type="scientific">Melghirimyces thermohalophilus</name>
    <dbReference type="NCBI Taxonomy" id="1236220"/>
    <lineage>
        <taxon>Bacteria</taxon>
        <taxon>Bacillati</taxon>
        <taxon>Bacillota</taxon>
        <taxon>Bacilli</taxon>
        <taxon>Bacillales</taxon>
        <taxon>Thermoactinomycetaceae</taxon>
        <taxon>Melghirimyces</taxon>
    </lineage>
</organism>
<dbReference type="InterPro" id="IPR003593">
    <property type="entry name" value="AAA+_ATPase"/>
</dbReference>
<dbReference type="RefSeq" id="WP_091565357.1">
    <property type="nucleotide sequence ID" value="NZ_FMZA01000001.1"/>
</dbReference>
<evidence type="ECO:0000256" key="3">
    <source>
        <dbReference type="ARBA" id="ARBA00022840"/>
    </source>
</evidence>